<dbReference type="GO" id="GO:0140098">
    <property type="term" value="F:catalytic activity, acting on RNA"/>
    <property type="evidence" value="ECO:0007669"/>
    <property type="project" value="UniProtKB-ARBA"/>
</dbReference>
<dbReference type="PANTHER" id="PTHR21600:SF44">
    <property type="entry name" value="RIBOSOMAL LARGE SUBUNIT PSEUDOURIDINE SYNTHASE D"/>
    <property type="match status" value="1"/>
</dbReference>
<accession>A0A412PFJ7</accession>
<organism evidence="7 8">
    <name type="scientific">Solobacterium moorei</name>
    <dbReference type="NCBI Taxonomy" id="102148"/>
    <lineage>
        <taxon>Bacteria</taxon>
        <taxon>Bacillati</taxon>
        <taxon>Bacillota</taxon>
        <taxon>Erysipelotrichia</taxon>
        <taxon>Erysipelotrichales</taxon>
        <taxon>Erysipelotrichaceae</taxon>
        <taxon>Solobacterium</taxon>
    </lineage>
</organism>
<comment type="catalytic activity">
    <reaction evidence="1 5">
        <text>a uridine in RNA = a pseudouridine in RNA</text>
        <dbReference type="Rhea" id="RHEA:48348"/>
        <dbReference type="Rhea" id="RHEA-COMP:12068"/>
        <dbReference type="Rhea" id="RHEA-COMP:12069"/>
        <dbReference type="ChEBI" id="CHEBI:65314"/>
        <dbReference type="ChEBI" id="CHEBI:65315"/>
    </reaction>
</comment>
<feature type="domain" description="Pseudouridine synthase RsuA/RluA-like" evidence="6">
    <location>
        <begin position="82"/>
        <end position="229"/>
    </location>
</feature>
<evidence type="ECO:0000259" key="6">
    <source>
        <dbReference type="Pfam" id="PF00849"/>
    </source>
</evidence>
<dbReference type="InterPro" id="IPR006145">
    <property type="entry name" value="PsdUridine_synth_RsuA/RluA"/>
</dbReference>
<dbReference type="GO" id="GO:0000455">
    <property type="term" value="P:enzyme-directed rRNA pseudouridine synthesis"/>
    <property type="evidence" value="ECO:0007669"/>
    <property type="project" value="TreeGrafter"/>
</dbReference>
<dbReference type="Pfam" id="PF00849">
    <property type="entry name" value="PseudoU_synth_2"/>
    <property type="match status" value="1"/>
</dbReference>
<evidence type="ECO:0000256" key="4">
    <source>
        <dbReference type="PROSITE-ProRule" id="PRU00182"/>
    </source>
</evidence>
<comment type="similarity">
    <text evidence="2 5">Belongs to the pseudouridine synthase RluA family.</text>
</comment>
<keyword evidence="5" id="KW-0413">Isomerase</keyword>
<dbReference type="NCBIfam" id="TIGR00005">
    <property type="entry name" value="rluA_subfam"/>
    <property type="match status" value="1"/>
</dbReference>
<dbReference type="GO" id="GO:0003723">
    <property type="term" value="F:RNA binding"/>
    <property type="evidence" value="ECO:0007669"/>
    <property type="project" value="UniProtKB-KW"/>
</dbReference>
<dbReference type="EC" id="5.4.99.-" evidence="5"/>
<sequence>MKIAKQKKIKSNEDGLLVKNILSKYMGFSRREISRFHVSGSIYLNDEKCRLTQEVHTNDIVTVRTEEPILESKPIILYEDTDIVVVNKPAGIPSHASAEHFDDDMGSILKRYYQDDTFTVRTVGRLDKGVSGIVVYAKTKQMAALLASAREEQLLHKEYLAIVKGKFEEKRGKLIYTLGKEKGIRGRSVTADGQKCITNYEVITEGNFFSLIKVHIETGRLHQIRAGMAYFGHPLIGDQLYGGSMHVMKRPALHCWKVEFIHPKTKKQISIECELPTDMQKVVDKLQETITTA</sequence>
<dbReference type="CDD" id="cd02869">
    <property type="entry name" value="PseudoU_synth_RluA_like"/>
    <property type="match status" value="1"/>
</dbReference>
<dbReference type="Gene3D" id="3.30.2350.10">
    <property type="entry name" value="Pseudouridine synthase"/>
    <property type="match status" value="1"/>
</dbReference>
<comment type="caution">
    <text evidence="7">The sequence shown here is derived from an EMBL/GenBank/DDBJ whole genome shotgun (WGS) entry which is preliminary data.</text>
</comment>
<comment type="function">
    <text evidence="5">Responsible for synthesis of pseudouridine from uracil.</text>
</comment>
<dbReference type="SUPFAM" id="SSF55174">
    <property type="entry name" value="Alpha-L RNA-binding motif"/>
    <property type="match status" value="1"/>
</dbReference>
<dbReference type="EMBL" id="QRWX01000002">
    <property type="protein sequence ID" value="RGT56418.1"/>
    <property type="molecule type" value="Genomic_DNA"/>
</dbReference>
<dbReference type="SUPFAM" id="SSF55120">
    <property type="entry name" value="Pseudouridine synthase"/>
    <property type="match status" value="1"/>
</dbReference>
<gene>
    <name evidence="7" type="ORF">DWX20_06320</name>
</gene>
<evidence type="ECO:0000256" key="1">
    <source>
        <dbReference type="ARBA" id="ARBA00000073"/>
    </source>
</evidence>
<feature type="active site" evidence="3">
    <location>
        <position position="127"/>
    </location>
</feature>
<evidence type="ECO:0000313" key="8">
    <source>
        <dbReference type="Proteomes" id="UP000284731"/>
    </source>
</evidence>
<name>A0A412PFJ7_9FIRM</name>
<protein>
    <recommendedName>
        <fullName evidence="5">Pseudouridine synthase</fullName>
        <ecNumber evidence="5">5.4.99.-</ecNumber>
    </recommendedName>
</protein>
<evidence type="ECO:0000256" key="5">
    <source>
        <dbReference type="RuleBase" id="RU362028"/>
    </source>
</evidence>
<evidence type="ECO:0000313" key="7">
    <source>
        <dbReference type="EMBL" id="RGT56418.1"/>
    </source>
</evidence>
<evidence type="ECO:0000256" key="3">
    <source>
        <dbReference type="PIRSR" id="PIRSR606225-1"/>
    </source>
</evidence>
<reference evidence="7 8" key="1">
    <citation type="submission" date="2018-08" db="EMBL/GenBank/DDBJ databases">
        <title>A genome reference for cultivated species of the human gut microbiota.</title>
        <authorList>
            <person name="Zou Y."/>
            <person name="Xue W."/>
            <person name="Luo G."/>
        </authorList>
    </citation>
    <scope>NUCLEOTIDE SEQUENCE [LARGE SCALE GENOMIC DNA]</scope>
    <source>
        <strain evidence="7 8">AF18-46</strain>
    </source>
</reference>
<evidence type="ECO:0000256" key="2">
    <source>
        <dbReference type="ARBA" id="ARBA00010876"/>
    </source>
</evidence>
<dbReference type="PANTHER" id="PTHR21600">
    <property type="entry name" value="MITOCHONDRIAL RNA PSEUDOURIDINE SYNTHASE"/>
    <property type="match status" value="1"/>
</dbReference>
<dbReference type="Proteomes" id="UP000284731">
    <property type="component" value="Unassembled WGS sequence"/>
</dbReference>
<dbReference type="InterPro" id="IPR050188">
    <property type="entry name" value="RluA_PseudoU_synthase"/>
</dbReference>
<proteinExistence type="inferred from homology"/>
<dbReference type="PROSITE" id="PS50889">
    <property type="entry name" value="S4"/>
    <property type="match status" value="1"/>
</dbReference>
<dbReference type="InterPro" id="IPR020103">
    <property type="entry name" value="PsdUridine_synth_cat_dom_sf"/>
</dbReference>
<dbReference type="AlphaFoldDB" id="A0A412PFJ7"/>
<dbReference type="GO" id="GO:0009982">
    <property type="term" value="F:pseudouridine synthase activity"/>
    <property type="evidence" value="ECO:0007669"/>
    <property type="project" value="InterPro"/>
</dbReference>
<dbReference type="InterPro" id="IPR006225">
    <property type="entry name" value="PsdUridine_synth_RluC/D"/>
</dbReference>
<dbReference type="RefSeq" id="WP_118764885.1">
    <property type="nucleotide sequence ID" value="NZ_CABJCF010000002.1"/>
</dbReference>
<keyword evidence="4" id="KW-0694">RNA-binding</keyword>